<keyword evidence="11" id="KW-1185">Reference proteome</keyword>
<dbReference type="PROSITE" id="PS50110">
    <property type="entry name" value="RESPONSE_REGULATORY"/>
    <property type="match status" value="1"/>
</dbReference>
<dbReference type="InterPro" id="IPR004358">
    <property type="entry name" value="Sig_transdc_His_kin-like_C"/>
</dbReference>
<dbReference type="Pfam" id="PF08448">
    <property type="entry name" value="PAS_4"/>
    <property type="match status" value="1"/>
</dbReference>
<dbReference type="Pfam" id="PF02518">
    <property type="entry name" value="HATPase_c"/>
    <property type="match status" value="1"/>
</dbReference>
<dbReference type="CDD" id="cd00130">
    <property type="entry name" value="PAS"/>
    <property type="match status" value="2"/>
</dbReference>
<dbReference type="SMART" id="SM00091">
    <property type="entry name" value="PAS"/>
    <property type="match status" value="2"/>
</dbReference>
<dbReference type="SMART" id="SM00388">
    <property type="entry name" value="HisKA"/>
    <property type="match status" value="1"/>
</dbReference>
<dbReference type="PROSITE" id="PS50113">
    <property type="entry name" value="PAC"/>
    <property type="match status" value="2"/>
</dbReference>
<dbReference type="SUPFAM" id="SSF55785">
    <property type="entry name" value="PYP-like sensor domain (PAS domain)"/>
    <property type="match status" value="2"/>
</dbReference>
<dbReference type="InterPro" id="IPR000700">
    <property type="entry name" value="PAS-assoc_C"/>
</dbReference>
<dbReference type="RefSeq" id="WP_214301555.1">
    <property type="nucleotide sequence ID" value="NZ_JAHDYS010000022.1"/>
</dbReference>
<dbReference type="CDD" id="cd17546">
    <property type="entry name" value="REC_hyHK_CKI1_RcsC-like"/>
    <property type="match status" value="1"/>
</dbReference>
<evidence type="ECO:0000259" key="6">
    <source>
        <dbReference type="PROSITE" id="PS50109"/>
    </source>
</evidence>
<evidence type="ECO:0000256" key="1">
    <source>
        <dbReference type="ARBA" id="ARBA00000085"/>
    </source>
</evidence>
<dbReference type="Gene3D" id="3.40.50.2300">
    <property type="match status" value="1"/>
</dbReference>
<feature type="domain" description="Response regulatory" evidence="7">
    <location>
        <begin position="688"/>
        <end position="806"/>
    </location>
</feature>
<feature type="domain" description="PAC" evidence="9">
    <location>
        <begin position="239"/>
        <end position="291"/>
    </location>
</feature>
<dbReference type="InterPro" id="IPR000014">
    <property type="entry name" value="PAS"/>
</dbReference>
<dbReference type="SUPFAM" id="SSF55874">
    <property type="entry name" value="ATPase domain of HSP90 chaperone/DNA topoisomerase II/histidine kinase"/>
    <property type="match status" value="1"/>
</dbReference>
<dbReference type="SUPFAM" id="SSF47384">
    <property type="entry name" value="Homodimeric domain of signal transducing histidine kinase"/>
    <property type="match status" value="1"/>
</dbReference>
<evidence type="ECO:0000256" key="4">
    <source>
        <dbReference type="ARBA" id="ARBA00023012"/>
    </source>
</evidence>
<dbReference type="InterPro" id="IPR001789">
    <property type="entry name" value="Sig_transdc_resp-reg_receiver"/>
</dbReference>
<dbReference type="PROSITE" id="PS50112">
    <property type="entry name" value="PAS"/>
    <property type="match status" value="1"/>
</dbReference>
<dbReference type="SMART" id="SM00448">
    <property type="entry name" value="REC"/>
    <property type="match status" value="1"/>
</dbReference>
<dbReference type="CDD" id="cd00082">
    <property type="entry name" value="HisKA"/>
    <property type="match status" value="1"/>
</dbReference>
<feature type="modified residue" description="4-aspartylphosphate" evidence="5">
    <location>
        <position position="737"/>
    </location>
</feature>
<dbReference type="SMART" id="SM00387">
    <property type="entry name" value="HATPase_c"/>
    <property type="match status" value="1"/>
</dbReference>
<proteinExistence type="predicted"/>
<evidence type="ECO:0000313" key="11">
    <source>
        <dbReference type="Proteomes" id="UP000784128"/>
    </source>
</evidence>
<dbReference type="InterPro" id="IPR013656">
    <property type="entry name" value="PAS_4"/>
</dbReference>
<dbReference type="Gene3D" id="3.30.565.10">
    <property type="entry name" value="Histidine kinase-like ATPase, C-terminal domain"/>
    <property type="match status" value="1"/>
</dbReference>
<feature type="domain" description="Histidine kinase" evidence="6">
    <location>
        <begin position="435"/>
        <end position="660"/>
    </location>
</feature>
<dbReference type="SUPFAM" id="SSF52172">
    <property type="entry name" value="CheY-like"/>
    <property type="match status" value="1"/>
</dbReference>
<reference evidence="10 11" key="1">
    <citation type="submission" date="2021-05" db="EMBL/GenBank/DDBJ databases">
        <title>The draft genome of Geobacter chapellei DSM 13688.</title>
        <authorList>
            <person name="Xu Z."/>
            <person name="Masuda Y."/>
            <person name="Itoh H."/>
            <person name="Senoo K."/>
        </authorList>
    </citation>
    <scope>NUCLEOTIDE SEQUENCE [LARGE SCALE GENOMIC DNA]</scope>
    <source>
        <strain evidence="10 11">DSM 13688</strain>
    </source>
</reference>
<dbReference type="EC" id="2.7.13.3" evidence="2"/>
<evidence type="ECO:0000259" key="9">
    <source>
        <dbReference type="PROSITE" id="PS50113"/>
    </source>
</evidence>
<name>A0ABS5UCP3_9BACT</name>
<dbReference type="InterPro" id="IPR003661">
    <property type="entry name" value="HisK_dim/P_dom"/>
</dbReference>
<comment type="caution">
    <text evidence="10">The sequence shown here is derived from an EMBL/GenBank/DDBJ whole genome shotgun (WGS) entry which is preliminary data.</text>
</comment>
<evidence type="ECO:0000256" key="2">
    <source>
        <dbReference type="ARBA" id="ARBA00012438"/>
    </source>
</evidence>
<feature type="domain" description="PAS" evidence="8">
    <location>
        <begin position="292"/>
        <end position="338"/>
    </location>
</feature>
<dbReference type="InterPro" id="IPR035965">
    <property type="entry name" value="PAS-like_dom_sf"/>
</dbReference>
<evidence type="ECO:0000259" key="7">
    <source>
        <dbReference type="PROSITE" id="PS50110"/>
    </source>
</evidence>
<dbReference type="Proteomes" id="UP000784128">
    <property type="component" value="Unassembled WGS sequence"/>
</dbReference>
<dbReference type="Gene3D" id="1.10.287.130">
    <property type="match status" value="1"/>
</dbReference>
<feature type="domain" description="PAC" evidence="9">
    <location>
        <begin position="364"/>
        <end position="417"/>
    </location>
</feature>
<dbReference type="PRINTS" id="PR00344">
    <property type="entry name" value="BCTRLSENSOR"/>
</dbReference>
<dbReference type="InterPro" id="IPR011006">
    <property type="entry name" value="CheY-like_superfamily"/>
</dbReference>
<evidence type="ECO:0000256" key="3">
    <source>
        <dbReference type="ARBA" id="ARBA00022553"/>
    </source>
</evidence>
<dbReference type="Gene3D" id="3.30.450.20">
    <property type="entry name" value="PAS domain"/>
    <property type="match status" value="2"/>
</dbReference>
<gene>
    <name evidence="10" type="ORF">KJB30_16930</name>
</gene>
<sequence>MIPFPLWWEPALRQAELRLSVRFWRLFPLIPAWPLFNYIYDLGNGQWNIPEFRRLLEEILPREISFSDYKIEHDFPRLGKRRMLLNARKLQEEGGDGKILLVFEEIEYRQGIGMAKDSKQLEMEISLEKQISQNRNLNTRLLEREAVIDLLTSELRNTQHLLEESRESYGDLYDFAPVGYITINHDGIIEETNATFVGMMGIDQRTVLRSPFGVFLASKEDLDLFLEHMSRCRKEGTKINTELKLKHRTGAVLDVQLSSVPSADYPKRAVVYRTGVIDITDRKQAERAREESRRQLQLIIDAAPVPIGYLDRDQRFVFVNAEYLHKFSLQQQEVLGHTFTEVHRTAAEVLFGDRFEKGIAGVASEFEGEVTCHRSGDEFFLRVNIAPDCDPGSAPCGIIIVATDLTYQRRLLQEAQNAKQSAENASNAKSQFLSNMSHELRTPMNGILGTLQLVLEGYAEPLQSRQRELLTKSYDAGKSLLRILNDLLDMSRIEAGTLSIEQESMCIRQCAQEGVELFADKAQKKGINLTCSIADEVPLQVWGDYVRLQQVLINLIDNALKFTEQGSVMLEISAGPGSDDRSVEIFFRISDTGIGISPDKKDLLFKPLSQLDESHTRRYGGIGSGLPISENIIRMMGGAIDIESSVGSGSSFSFSIPFRVEAVTQEPAPLQAEEVPVAAPVNHYGKVRILVAEDDVLAGEILGKVLEIEGFEWDVAHDGQEAISKWENNDYGLIIMDVQMPKMDGLTATSIIREKENAVGKHTPIVAITAYANKEDEDYCLKIGMDAFLPKPLDLKKGLQVITCLVQRGEQMTDCSAFQHNS</sequence>
<dbReference type="InterPro" id="IPR036097">
    <property type="entry name" value="HisK_dim/P_sf"/>
</dbReference>
<protein>
    <recommendedName>
        <fullName evidence="2">histidine kinase</fullName>
        <ecNumber evidence="2">2.7.13.3</ecNumber>
    </recommendedName>
</protein>
<dbReference type="Pfam" id="PF00512">
    <property type="entry name" value="HisKA"/>
    <property type="match status" value="1"/>
</dbReference>
<keyword evidence="4" id="KW-0902">Two-component regulatory system</keyword>
<comment type="catalytic activity">
    <reaction evidence="1">
        <text>ATP + protein L-histidine = ADP + protein N-phospho-L-histidine.</text>
        <dbReference type="EC" id="2.7.13.3"/>
    </reaction>
</comment>
<dbReference type="PANTHER" id="PTHR45339">
    <property type="entry name" value="HYBRID SIGNAL TRANSDUCTION HISTIDINE KINASE J"/>
    <property type="match status" value="1"/>
</dbReference>
<dbReference type="InterPro" id="IPR005467">
    <property type="entry name" value="His_kinase_dom"/>
</dbReference>
<evidence type="ECO:0000313" key="10">
    <source>
        <dbReference type="EMBL" id="MBT1073474.1"/>
    </source>
</evidence>
<dbReference type="PANTHER" id="PTHR45339:SF1">
    <property type="entry name" value="HYBRID SIGNAL TRANSDUCTION HISTIDINE KINASE J"/>
    <property type="match status" value="1"/>
</dbReference>
<keyword evidence="3 5" id="KW-0597">Phosphoprotein</keyword>
<dbReference type="Pfam" id="PF00072">
    <property type="entry name" value="Response_reg"/>
    <property type="match status" value="1"/>
</dbReference>
<dbReference type="Pfam" id="PF13426">
    <property type="entry name" value="PAS_9"/>
    <property type="match status" value="1"/>
</dbReference>
<dbReference type="EMBL" id="JAHDYS010000022">
    <property type="protein sequence ID" value="MBT1073474.1"/>
    <property type="molecule type" value="Genomic_DNA"/>
</dbReference>
<organism evidence="10 11">
    <name type="scientific">Pelotalea chapellei</name>
    <dbReference type="NCBI Taxonomy" id="44671"/>
    <lineage>
        <taxon>Bacteria</taxon>
        <taxon>Pseudomonadati</taxon>
        <taxon>Thermodesulfobacteriota</taxon>
        <taxon>Desulfuromonadia</taxon>
        <taxon>Geobacterales</taxon>
        <taxon>Geobacteraceae</taxon>
        <taxon>Pelotalea</taxon>
    </lineage>
</organism>
<accession>A0ABS5UCP3</accession>
<dbReference type="NCBIfam" id="TIGR00229">
    <property type="entry name" value="sensory_box"/>
    <property type="match status" value="2"/>
</dbReference>
<evidence type="ECO:0000256" key="5">
    <source>
        <dbReference type="PROSITE-ProRule" id="PRU00169"/>
    </source>
</evidence>
<dbReference type="InterPro" id="IPR036890">
    <property type="entry name" value="HATPase_C_sf"/>
</dbReference>
<evidence type="ECO:0000259" key="8">
    <source>
        <dbReference type="PROSITE" id="PS50112"/>
    </source>
</evidence>
<dbReference type="PROSITE" id="PS50109">
    <property type="entry name" value="HIS_KIN"/>
    <property type="match status" value="1"/>
</dbReference>
<dbReference type="InterPro" id="IPR003594">
    <property type="entry name" value="HATPase_dom"/>
</dbReference>